<dbReference type="GO" id="GO:0051117">
    <property type="term" value="F:ATPase binding"/>
    <property type="evidence" value="ECO:0007669"/>
    <property type="project" value="TreeGrafter"/>
</dbReference>
<feature type="transmembrane region" description="Helical" evidence="9">
    <location>
        <begin position="564"/>
        <end position="582"/>
    </location>
</feature>
<dbReference type="AlphaFoldDB" id="A0A7G9B2S6"/>
<dbReference type="GO" id="GO:0033179">
    <property type="term" value="C:proton-transporting V-type ATPase, V0 domain"/>
    <property type="evidence" value="ECO:0007669"/>
    <property type="project" value="InterPro"/>
</dbReference>
<dbReference type="EMBL" id="CP060490">
    <property type="protein sequence ID" value="QNL43857.1"/>
    <property type="molecule type" value="Genomic_DNA"/>
</dbReference>
<evidence type="ECO:0000256" key="8">
    <source>
        <dbReference type="SAM" id="Coils"/>
    </source>
</evidence>
<feature type="transmembrane region" description="Helical" evidence="9">
    <location>
        <begin position="501"/>
        <end position="519"/>
    </location>
</feature>
<proteinExistence type="inferred from homology"/>
<feature type="transmembrane region" description="Helical" evidence="9">
    <location>
        <begin position="594"/>
        <end position="617"/>
    </location>
</feature>
<feature type="transmembrane region" description="Helical" evidence="9">
    <location>
        <begin position="348"/>
        <end position="377"/>
    </location>
</feature>
<gene>
    <name evidence="10" type="ORF">H8790_10390</name>
</gene>
<protein>
    <submittedName>
        <fullName evidence="10">V-type ATP synthase subunit I</fullName>
    </submittedName>
</protein>
<evidence type="ECO:0000313" key="10">
    <source>
        <dbReference type="EMBL" id="QNL43857.1"/>
    </source>
</evidence>
<dbReference type="RefSeq" id="WP_187332448.1">
    <property type="nucleotide sequence ID" value="NZ_CP060490.1"/>
</dbReference>
<dbReference type="GO" id="GO:0016471">
    <property type="term" value="C:vacuolar proton-transporting V-type ATPase complex"/>
    <property type="evidence" value="ECO:0007669"/>
    <property type="project" value="TreeGrafter"/>
</dbReference>
<reference evidence="10 11" key="1">
    <citation type="submission" date="2020-08" db="EMBL/GenBank/DDBJ databases">
        <authorList>
            <person name="Liu C."/>
            <person name="Sun Q."/>
        </authorList>
    </citation>
    <scope>NUCLEOTIDE SEQUENCE [LARGE SCALE GENOMIC DNA]</scope>
    <source>
        <strain evidence="10 11">NSJ-62</strain>
    </source>
</reference>
<keyword evidence="8" id="KW-0175">Coiled coil</keyword>
<keyword evidence="7 9" id="KW-0472">Membrane</keyword>
<dbReference type="InterPro" id="IPR002490">
    <property type="entry name" value="V-ATPase_116kDa_su"/>
</dbReference>
<dbReference type="GO" id="GO:0007035">
    <property type="term" value="P:vacuolar acidification"/>
    <property type="evidence" value="ECO:0007669"/>
    <property type="project" value="TreeGrafter"/>
</dbReference>
<dbReference type="Proteomes" id="UP000515960">
    <property type="component" value="Chromosome"/>
</dbReference>
<dbReference type="PANTHER" id="PTHR11629:SF63">
    <property type="entry name" value="V-TYPE PROTON ATPASE SUBUNIT A"/>
    <property type="match status" value="1"/>
</dbReference>
<evidence type="ECO:0000256" key="1">
    <source>
        <dbReference type="ARBA" id="ARBA00004141"/>
    </source>
</evidence>
<evidence type="ECO:0000256" key="6">
    <source>
        <dbReference type="ARBA" id="ARBA00023065"/>
    </source>
</evidence>
<comment type="similarity">
    <text evidence="2">Belongs to the V-ATPase 116 kDa subunit family.</text>
</comment>
<keyword evidence="6" id="KW-0406">Ion transport</keyword>
<sequence>MSIAKMTLVQLTGKLQVLDEALLRLTEVPRFHPEQPFQLSGKVKGFSPISQENPYKPLLQQLTELAQLTGFELRPAPDSAQAPPSPEEMKTSLAALKVQFDKLSDYRKKLTGFAEENKEALALLERLQTLDADVDDIFSCEYVKVRFGRLPTDSYRKLDYYTDQLFVYVSLTEDDEYCYGFYFTTEEVIAEVDDLFASLYFERIWVPKTIHGTPEAARESLEHSLEQTNRDLETVNRRLTEIMRQNSDFILAAYTRLSALNRTFEYRKYVGAYHDMFHITGFIPTADENSFAERFAGLENLTVDFRPHDSDRRFQTPTLLKNNWFCRPFELFVEMYGIPSYEELDPTAFLALSYTLLFGIMFGDLGQGLCIALLGLLLARWKRMEFGRILCRIGLSSALFGLLYGSVFGLENALDPLYHALGFAEKPIEIMNPVTMNNLLFFAIGLGVVLIVVSICMNIALGLRAHDVERALFSQNGLAGLIFYGAVLTGVVSMVMGHSLFGNPILLSLCILPILVIFLKEPLARLIDGSRPLPPGVSPGGFLVEGFFELLEVLLSFVTNTMSFLRVGGFVISHAGMMAVVLTLTEMMQGSGSILTFIGGNLFVMALEGFIVGIQVLRLEFYEMFSHYFEGQGIPFVSIAAEPQRP</sequence>
<dbReference type="KEGG" id="ohi:H8790_10390"/>
<dbReference type="GO" id="GO:0046961">
    <property type="term" value="F:proton-transporting ATPase activity, rotational mechanism"/>
    <property type="evidence" value="ECO:0007669"/>
    <property type="project" value="InterPro"/>
</dbReference>
<keyword evidence="5 9" id="KW-1133">Transmembrane helix</keyword>
<evidence type="ECO:0000256" key="5">
    <source>
        <dbReference type="ARBA" id="ARBA00022989"/>
    </source>
</evidence>
<evidence type="ECO:0000313" key="11">
    <source>
        <dbReference type="Proteomes" id="UP000515960"/>
    </source>
</evidence>
<organism evidence="10 11">
    <name type="scientific">Oscillibacter hominis</name>
    <dbReference type="NCBI Taxonomy" id="2763056"/>
    <lineage>
        <taxon>Bacteria</taxon>
        <taxon>Bacillati</taxon>
        <taxon>Bacillota</taxon>
        <taxon>Clostridia</taxon>
        <taxon>Eubacteriales</taxon>
        <taxon>Oscillospiraceae</taxon>
        <taxon>Oscillibacter</taxon>
    </lineage>
</organism>
<evidence type="ECO:0000256" key="2">
    <source>
        <dbReference type="ARBA" id="ARBA00009904"/>
    </source>
</evidence>
<evidence type="ECO:0000256" key="3">
    <source>
        <dbReference type="ARBA" id="ARBA00022448"/>
    </source>
</evidence>
<evidence type="ECO:0000256" key="7">
    <source>
        <dbReference type="ARBA" id="ARBA00023136"/>
    </source>
</evidence>
<keyword evidence="4 9" id="KW-0812">Transmembrane</keyword>
<dbReference type="PANTHER" id="PTHR11629">
    <property type="entry name" value="VACUOLAR PROTON ATPASES"/>
    <property type="match status" value="1"/>
</dbReference>
<comment type="subcellular location">
    <subcellularLocation>
        <location evidence="1">Membrane</location>
        <topology evidence="1">Multi-pass membrane protein</topology>
    </subcellularLocation>
</comment>
<keyword evidence="3" id="KW-0813">Transport</keyword>
<feature type="coiled-coil region" evidence="8">
    <location>
        <begin position="218"/>
        <end position="245"/>
    </location>
</feature>
<accession>A0A7G9B2S6</accession>
<evidence type="ECO:0000256" key="4">
    <source>
        <dbReference type="ARBA" id="ARBA00022692"/>
    </source>
</evidence>
<name>A0A7G9B2S6_9FIRM</name>
<dbReference type="Pfam" id="PF01496">
    <property type="entry name" value="V_ATPase_I"/>
    <property type="match status" value="1"/>
</dbReference>
<feature type="transmembrane region" description="Helical" evidence="9">
    <location>
        <begin position="389"/>
        <end position="410"/>
    </location>
</feature>
<feature type="transmembrane region" description="Helical" evidence="9">
    <location>
        <begin position="439"/>
        <end position="461"/>
    </location>
</feature>
<keyword evidence="11" id="KW-1185">Reference proteome</keyword>
<feature type="transmembrane region" description="Helical" evidence="9">
    <location>
        <begin position="473"/>
        <end position="495"/>
    </location>
</feature>
<evidence type="ECO:0000256" key="9">
    <source>
        <dbReference type="SAM" id="Phobius"/>
    </source>
</evidence>